<keyword evidence="4" id="KW-1185">Reference proteome</keyword>
<dbReference type="Gene3D" id="2.40.50.100">
    <property type="match status" value="1"/>
</dbReference>
<evidence type="ECO:0000256" key="2">
    <source>
        <dbReference type="ARBA" id="ARBA00023128"/>
    </source>
</evidence>
<dbReference type="PANTHER" id="PTHR11715">
    <property type="entry name" value="GLYCINE CLEAVAGE SYSTEM H PROTEIN"/>
    <property type="match status" value="1"/>
</dbReference>
<accession>A0A9X9M6N7</accession>
<gene>
    <name evidence="3" type="ORF">BN2614_LOCUS4</name>
</gene>
<keyword evidence="2" id="KW-0496">Mitochondrion</keyword>
<comment type="subcellular location">
    <subcellularLocation>
        <location evidence="1">Mitochondrion</location>
    </subcellularLocation>
</comment>
<dbReference type="InterPro" id="IPR002930">
    <property type="entry name" value="GCV_H"/>
</dbReference>
<dbReference type="InterPro" id="IPR011053">
    <property type="entry name" value="Single_hybrid_motif"/>
</dbReference>
<name>A0A9X9M6N7_GULGU</name>
<reference evidence="3 4" key="1">
    <citation type="submission" date="2018-10" db="EMBL/GenBank/DDBJ databases">
        <authorList>
            <person name="Ekblom R."/>
            <person name="Jareborg N."/>
        </authorList>
    </citation>
    <scope>NUCLEOTIDE SEQUENCE [LARGE SCALE GENOMIC DNA]</scope>
    <source>
        <tissue evidence="3">Muscle</tissue>
    </source>
</reference>
<dbReference type="GO" id="GO:0005739">
    <property type="term" value="C:mitochondrion"/>
    <property type="evidence" value="ECO:0007669"/>
    <property type="project" value="UniProtKB-SubCell"/>
</dbReference>
<evidence type="ECO:0000313" key="3">
    <source>
        <dbReference type="EMBL" id="VCX38038.1"/>
    </source>
</evidence>
<proteinExistence type="predicted"/>
<sequence length="103" mass="11736">MRQFTAQYEWVTTENGIGRVGIGNFAQQFCTDVYCSLPKVWTKWNKQGELESMKAANELSCLSEEVTETSEALVENPGLVNKSYYEEGWLIKMTASRPLETDE</sequence>
<evidence type="ECO:0000256" key="1">
    <source>
        <dbReference type="ARBA" id="ARBA00004173"/>
    </source>
</evidence>
<dbReference type="GO" id="GO:0009249">
    <property type="term" value="P:protein lipoylation"/>
    <property type="evidence" value="ECO:0007669"/>
    <property type="project" value="TreeGrafter"/>
</dbReference>
<dbReference type="CDD" id="cd06848">
    <property type="entry name" value="GCS_H"/>
    <property type="match status" value="1"/>
</dbReference>
<dbReference type="PANTHER" id="PTHR11715:SF42">
    <property type="entry name" value="GLYCINE CLEAVAGE SYSTEM H PROTEIN, MITOCHONDRIAL"/>
    <property type="match status" value="1"/>
</dbReference>
<evidence type="ECO:0000313" key="4">
    <source>
        <dbReference type="Proteomes" id="UP000269945"/>
    </source>
</evidence>
<dbReference type="GO" id="GO:0005960">
    <property type="term" value="C:glycine cleavage complex"/>
    <property type="evidence" value="ECO:0007669"/>
    <property type="project" value="InterPro"/>
</dbReference>
<evidence type="ECO:0008006" key="5">
    <source>
        <dbReference type="Google" id="ProtNLM"/>
    </source>
</evidence>
<dbReference type="AlphaFoldDB" id="A0A9X9M6N7"/>
<protein>
    <recommendedName>
        <fullName evidence="5">Glycine cleavage system H protein, mitochondrial</fullName>
    </recommendedName>
</protein>
<dbReference type="Proteomes" id="UP000269945">
    <property type="component" value="Unassembled WGS sequence"/>
</dbReference>
<organism evidence="3 4">
    <name type="scientific">Gulo gulo</name>
    <name type="common">Wolverine</name>
    <name type="synonym">Gluton</name>
    <dbReference type="NCBI Taxonomy" id="48420"/>
    <lineage>
        <taxon>Eukaryota</taxon>
        <taxon>Metazoa</taxon>
        <taxon>Chordata</taxon>
        <taxon>Craniata</taxon>
        <taxon>Vertebrata</taxon>
        <taxon>Euteleostomi</taxon>
        <taxon>Mammalia</taxon>
        <taxon>Eutheria</taxon>
        <taxon>Laurasiatheria</taxon>
        <taxon>Carnivora</taxon>
        <taxon>Caniformia</taxon>
        <taxon>Musteloidea</taxon>
        <taxon>Mustelidae</taxon>
        <taxon>Guloninae</taxon>
        <taxon>Gulo</taxon>
    </lineage>
</organism>
<dbReference type="EMBL" id="CYRY02043560">
    <property type="protein sequence ID" value="VCX38038.1"/>
    <property type="molecule type" value="Genomic_DNA"/>
</dbReference>
<dbReference type="Pfam" id="PF01597">
    <property type="entry name" value="GCV_H"/>
    <property type="match status" value="1"/>
</dbReference>
<dbReference type="GO" id="GO:0019464">
    <property type="term" value="P:glycine decarboxylation via glycine cleavage system"/>
    <property type="evidence" value="ECO:0007669"/>
    <property type="project" value="InterPro"/>
</dbReference>
<comment type="caution">
    <text evidence="3">The sequence shown here is derived from an EMBL/GenBank/DDBJ whole genome shotgun (WGS) entry which is preliminary data.</text>
</comment>
<dbReference type="SUPFAM" id="SSF51230">
    <property type="entry name" value="Single hybrid motif"/>
    <property type="match status" value="1"/>
</dbReference>
<dbReference type="InterPro" id="IPR033753">
    <property type="entry name" value="GCV_H/Fam206"/>
</dbReference>